<feature type="transmembrane region" description="Helical" evidence="6">
    <location>
        <begin position="435"/>
        <end position="456"/>
    </location>
</feature>
<dbReference type="Proteomes" id="UP000278063">
    <property type="component" value="Unassembled WGS sequence"/>
</dbReference>
<feature type="transmembrane region" description="Helical" evidence="6">
    <location>
        <begin position="135"/>
        <end position="152"/>
    </location>
</feature>
<evidence type="ECO:0000256" key="4">
    <source>
        <dbReference type="ARBA" id="ARBA00022989"/>
    </source>
</evidence>
<feature type="transmembrane region" description="Helical" evidence="6">
    <location>
        <begin position="468"/>
        <end position="488"/>
    </location>
</feature>
<feature type="transmembrane region" description="Helical" evidence="6">
    <location>
        <begin position="339"/>
        <end position="358"/>
    </location>
</feature>
<dbReference type="AlphaFoldDB" id="A0A3R9IQP5"/>
<evidence type="ECO:0000256" key="3">
    <source>
        <dbReference type="ARBA" id="ARBA00022692"/>
    </source>
</evidence>
<evidence type="ECO:0000313" key="8">
    <source>
        <dbReference type="Proteomes" id="UP000278063"/>
    </source>
</evidence>
<feature type="transmembrane region" description="Helical" evidence="6">
    <location>
        <begin position="64"/>
        <end position="83"/>
    </location>
</feature>
<keyword evidence="4 6" id="KW-1133">Transmembrane helix</keyword>
<dbReference type="GO" id="GO:0005886">
    <property type="term" value="C:plasma membrane"/>
    <property type="evidence" value="ECO:0007669"/>
    <property type="project" value="UniProtKB-SubCell"/>
</dbReference>
<evidence type="ECO:0000256" key="6">
    <source>
        <dbReference type="SAM" id="Phobius"/>
    </source>
</evidence>
<dbReference type="PANTHER" id="PTHR30250">
    <property type="entry name" value="PST FAMILY PREDICTED COLANIC ACID TRANSPORTER"/>
    <property type="match status" value="1"/>
</dbReference>
<dbReference type="EMBL" id="RJNW01000003">
    <property type="protein sequence ID" value="RSI86814.1"/>
    <property type="molecule type" value="Genomic_DNA"/>
</dbReference>
<keyword evidence="2" id="KW-1003">Cell membrane</keyword>
<feature type="transmembrane region" description="Helical" evidence="6">
    <location>
        <begin position="264"/>
        <end position="289"/>
    </location>
</feature>
<feature type="transmembrane region" description="Helical" evidence="6">
    <location>
        <begin position="104"/>
        <end position="123"/>
    </location>
</feature>
<comment type="caution">
    <text evidence="7">The sequence shown here is derived from an EMBL/GenBank/DDBJ whole genome shotgun (WGS) entry which is preliminary data.</text>
</comment>
<feature type="transmembrane region" description="Helical" evidence="6">
    <location>
        <begin position="404"/>
        <end position="423"/>
    </location>
</feature>
<name>A0A3R9IQP5_STRMT</name>
<proteinExistence type="predicted"/>
<accession>A0A3R9IQP5</accession>
<comment type="subcellular location">
    <subcellularLocation>
        <location evidence="1">Cell membrane</location>
        <topology evidence="1">Multi-pass membrane protein</topology>
    </subcellularLocation>
</comment>
<keyword evidence="3 6" id="KW-0812">Transmembrane</keyword>
<evidence type="ECO:0000256" key="5">
    <source>
        <dbReference type="ARBA" id="ARBA00023136"/>
    </source>
</evidence>
<evidence type="ECO:0000313" key="7">
    <source>
        <dbReference type="EMBL" id="RSI86814.1"/>
    </source>
</evidence>
<feature type="transmembrane region" description="Helical" evidence="6">
    <location>
        <begin position="188"/>
        <end position="210"/>
    </location>
</feature>
<feature type="transmembrane region" description="Helical" evidence="6">
    <location>
        <begin position="231"/>
        <end position="252"/>
    </location>
</feature>
<dbReference type="Pfam" id="PF01943">
    <property type="entry name" value="Polysacc_synt"/>
    <property type="match status" value="1"/>
</dbReference>
<evidence type="ECO:0000256" key="1">
    <source>
        <dbReference type="ARBA" id="ARBA00004651"/>
    </source>
</evidence>
<evidence type="ECO:0000256" key="2">
    <source>
        <dbReference type="ARBA" id="ARBA00022475"/>
    </source>
</evidence>
<feature type="transmembrane region" description="Helical" evidence="6">
    <location>
        <begin position="26"/>
        <end position="44"/>
    </location>
</feature>
<dbReference type="PANTHER" id="PTHR30250:SF11">
    <property type="entry name" value="O-ANTIGEN TRANSPORTER-RELATED"/>
    <property type="match status" value="1"/>
</dbReference>
<feature type="transmembrane region" description="Helical" evidence="6">
    <location>
        <begin position="378"/>
        <end position="398"/>
    </location>
</feature>
<reference evidence="7 8" key="1">
    <citation type="submission" date="2018-11" db="EMBL/GenBank/DDBJ databases">
        <title>Species Designations Belie Phenotypic and Genotypic Heterogeneity in Oral Streptococci.</title>
        <authorList>
            <person name="Velsko I."/>
        </authorList>
    </citation>
    <scope>NUCLEOTIDE SEQUENCE [LARGE SCALE GENOMIC DNA]</scope>
    <source>
        <strain evidence="7 8">KLC01</strain>
    </source>
</reference>
<gene>
    <name evidence="7" type="primary">rfbX_2</name>
    <name evidence="7" type="ORF">D8849_05875</name>
</gene>
<sequence length="512" mass="58774">MKRECDIILETILQYKKESTMKNIKVNALASLLVNVLNIVFPLITNPYLTRILSKSNYGYFNTANTWASFVIPLAAFGIYNYGIRAISKVKDDKDKINYVFSKLFYISVITSVLTTSIYFLFIYLDNSIENLKELYYILGVQALFQFLYIEWMNEAYENYAFILYKTLIIRIAMLVAIFTFVKTADDIVPYAIVMSATTILNYLLSFLWIKREVSFVKIGLMELIKASKPLLTMLLLANANMLYTLLDRMFITKGPDENYISYYTIASSIVMLIASVLSGAINVSIPRLGYYLGKKDYESYKNLLNQGAALFYFLIIPTSIGMMVLGNYAAVIYSSEKYLEAGIVTSVFAFRTIIWAIELILGKQIIFINDHENRLTAFYFIGGGANILLNSLLYFNNIFAPEYYIATTIIAETVVVLLEIYFIKKHHLLDLKEIFTTLTRYTIVSLGFIPIYFTFKFLFQINSYTVNLNMILMVLLTVATCGIYYLLTLFLTKDKTLHYALNLALAKIKRN</sequence>
<dbReference type="InterPro" id="IPR050833">
    <property type="entry name" value="Poly_Biosynth_Transport"/>
</dbReference>
<feature type="transmembrane region" description="Helical" evidence="6">
    <location>
        <begin position="310"/>
        <end position="333"/>
    </location>
</feature>
<protein>
    <submittedName>
        <fullName evidence="7">Putative O-antigen transporter</fullName>
    </submittedName>
</protein>
<dbReference type="InterPro" id="IPR002797">
    <property type="entry name" value="Polysacc_synth"/>
</dbReference>
<keyword evidence="5 6" id="KW-0472">Membrane</keyword>
<organism evidence="7 8">
    <name type="scientific">Streptococcus mitis</name>
    <dbReference type="NCBI Taxonomy" id="28037"/>
    <lineage>
        <taxon>Bacteria</taxon>
        <taxon>Bacillati</taxon>
        <taxon>Bacillota</taxon>
        <taxon>Bacilli</taxon>
        <taxon>Lactobacillales</taxon>
        <taxon>Streptococcaceae</taxon>
        <taxon>Streptococcus</taxon>
        <taxon>Streptococcus mitis group</taxon>
    </lineage>
</organism>
<feature type="transmembrane region" description="Helical" evidence="6">
    <location>
        <begin position="164"/>
        <end position="182"/>
    </location>
</feature>